<keyword evidence="2" id="KW-1185">Reference proteome</keyword>
<dbReference type="Proteomes" id="UP001163324">
    <property type="component" value="Chromosome 5"/>
</dbReference>
<organism evidence="1 2">
    <name type="scientific">Trichothecium roseum</name>
    <dbReference type="NCBI Taxonomy" id="47278"/>
    <lineage>
        <taxon>Eukaryota</taxon>
        <taxon>Fungi</taxon>
        <taxon>Dikarya</taxon>
        <taxon>Ascomycota</taxon>
        <taxon>Pezizomycotina</taxon>
        <taxon>Sordariomycetes</taxon>
        <taxon>Hypocreomycetidae</taxon>
        <taxon>Hypocreales</taxon>
        <taxon>Hypocreales incertae sedis</taxon>
        <taxon>Trichothecium</taxon>
    </lineage>
</organism>
<accession>A0ACC0V056</accession>
<protein>
    <submittedName>
        <fullName evidence="1">Uncharacterized protein</fullName>
    </submittedName>
</protein>
<evidence type="ECO:0000313" key="1">
    <source>
        <dbReference type="EMBL" id="KAI9899774.1"/>
    </source>
</evidence>
<name>A0ACC0V056_9HYPO</name>
<dbReference type="EMBL" id="CM047944">
    <property type="protein sequence ID" value="KAI9899774.1"/>
    <property type="molecule type" value="Genomic_DNA"/>
</dbReference>
<proteinExistence type="predicted"/>
<evidence type="ECO:0000313" key="2">
    <source>
        <dbReference type="Proteomes" id="UP001163324"/>
    </source>
</evidence>
<reference evidence="1" key="1">
    <citation type="submission" date="2022-10" db="EMBL/GenBank/DDBJ databases">
        <title>Complete Genome of Trichothecium roseum strain YXFP-22015, a Plant Pathogen Isolated from Citrus.</title>
        <authorList>
            <person name="Wang Y."/>
            <person name="Zhu L."/>
        </authorList>
    </citation>
    <scope>NUCLEOTIDE SEQUENCE</scope>
    <source>
        <strain evidence="1">YXFP-22015</strain>
    </source>
</reference>
<gene>
    <name evidence="1" type="ORF">N3K66_006235</name>
</gene>
<comment type="caution">
    <text evidence="1">The sequence shown here is derived from an EMBL/GenBank/DDBJ whole genome shotgun (WGS) entry which is preliminary data.</text>
</comment>
<sequence>MARLEGPSSIRYRPLHRAGNEVRLLELQRAATNDVNERVVCRLVHERLIDSSSAASTTSAASTSSVGAAASPPSDFIALSTLLGDMTVTETVQINGSRVALPGNVVEALRFMRTVFLAPSPPTPSSSIADFHQTQSESSSTNPAPAPPPASATPKKTPGWLRSLFKNVRSILAEPPESGGSGSRGGNPPLRIWIDLLCINRRDAREEAEKRSHMAKAYRSARMVVGWLGPKDDTSDLAIDIIRQWNACMPATFGEPGDREAHPDDYAPVMQWMGPVAHLSDIPPGITDPRDVPSYKAISGFLDRPYFRNAWILEDMAMARFPAFLLGDDIISWMEVLRLNRVNEDIKDNGAAMFPDELRHLLEYMPLGSVHAFLQEFEMRQRQHGITPAMLLAGTGSMKSSIKSSAASTAGDT</sequence>